<sequence length="34" mass="3661">MGANPWVKPEDYVAGKAMNGRKLETGAKRALETA</sequence>
<dbReference type="Proteomes" id="UP000823786">
    <property type="component" value="Unassembled WGS sequence"/>
</dbReference>
<dbReference type="EMBL" id="JAGGJV010000006">
    <property type="protein sequence ID" value="MBP1860199.1"/>
    <property type="molecule type" value="Genomic_DNA"/>
</dbReference>
<evidence type="ECO:0000313" key="1">
    <source>
        <dbReference type="EMBL" id="MBP1860199.1"/>
    </source>
</evidence>
<organism evidence="1 2">
    <name type="scientific">Rhizobium herbae</name>
    <dbReference type="NCBI Taxonomy" id="508661"/>
    <lineage>
        <taxon>Bacteria</taxon>
        <taxon>Pseudomonadati</taxon>
        <taxon>Pseudomonadota</taxon>
        <taxon>Alphaproteobacteria</taxon>
        <taxon>Hyphomicrobiales</taxon>
        <taxon>Rhizobiaceae</taxon>
        <taxon>Rhizobium/Agrobacterium group</taxon>
        <taxon>Rhizobium</taxon>
    </lineage>
</organism>
<comment type="caution">
    <text evidence="1">The sequence shown here is derived from an EMBL/GenBank/DDBJ whole genome shotgun (WGS) entry which is preliminary data.</text>
</comment>
<evidence type="ECO:0000313" key="2">
    <source>
        <dbReference type="Proteomes" id="UP000823786"/>
    </source>
</evidence>
<protein>
    <submittedName>
        <fullName evidence="1">Uncharacterized protein</fullName>
    </submittedName>
</protein>
<reference evidence="1 2" key="1">
    <citation type="submission" date="2021-03" db="EMBL/GenBank/DDBJ databases">
        <title>Genomic Encyclopedia of Type Strains, Phase IV (KMG-IV): sequencing the most valuable type-strain genomes for metagenomic binning, comparative biology and taxonomic classification.</title>
        <authorList>
            <person name="Goeker M."/>
        </authorList>
    </citation>
    <scope>NUCLEOTIDE SEQUENCE [LARGE SCALE GENOMIC DNA]</scope>
    <source>
        <strain evidence="1 2">DSM 26427</strain>
    </source>
</reference>
<proteinExistence type="predicted"/>
<keyword evidence="2" id="KW-1185">Reference proteome</keyword>
<gene>
    <name evidence="1" type="ORF">J2Z75_003720</name>
</gene>
<name>A0ABS4EQH6_9HYPH</name>
<accession>A0ABS4EQH6</accession>